<accession>A0ABU8L622</accession>
<dbReference type="RefSeq" id="WP_337109020.1">
    <property type="nucleotide sequence ID" value="NZ_JAPYKS010000034.1"/>
</dbReference>
<organism evidence="1 2">
    <name type="scientific">Mesorhizobium salmacidum</name>
    <dbReference type="NCBI Taxonomy" id="3015171"/>
    <lineage>
        <taxon>Bacteria</taxon>
        <taxon>Pseudomonadati</taxon>
        <taxon>Pseudomonadota</taxon>
        <taxon>Alphaproteobacteria</taxon>
        <taxon>Hyphomicrobiales</taxon>
        <taxon>Phyllobacteriaceae</taxon>
        <taxon>Mesorhizobium</taxon>
    </lineage>
</organism>
<comment type="caution">
    <text evidence="1">The sequence shown here is derived from an EMBL/GenBank/DDBJ whole genome shotgun (WGS) entry which is preliminary data.</text>
</comment>
<proteinExistence type="predicted"/>
<gene>
    <name evidence="1" type="ORF">O7A60_28385</name>
</gene>
<reference evidence="1 2" key="1">
    <citation type="submission" date="2022-12" db="EMBL/GenBank/DDBJ databases">
        <authorList>
            <person name="Muema E."/>
        </authorList>
    </citation>
    <scope>NUCLEOTIDE SEQUENCE [LARGE SCALE GENOMIC DNA]</scope>
    <source>
        <strain evidence="2">1326</strain>
    </source>
</reference>
<dbReference type="EMBL" id="JAPYKS010000034">
    <property type="protein sequence ID" value="MEI9412638.1"/>
    <property type="molecule type" value="Genomic_DNA"/>
</dbReference>
<sequence>MIESGTDIARAVVDASFLSQHHSRAYISSLRGDIAQTRRAIAASHELLKRFRQRKIDEATRDVEQHRVSAFDAEILRNVFKALVLETKTPECQWRALAQSLVFEFTGCERVDAALVDWIIRK</sequence>
<protein>
    <submittedName>
        <fullName evidence="1">Uncharacterized protein</fullName>
    </submittedName>
</protein>
<evidence type="ECO:0000313" key="1">
    <source>
        <dbReference type="EMBL" id="MEI9412638.1"/>
    </source>
</evidence>
<keyword evidence="2" id="KW-1185">Reference proteome</keyword>
<name>A0ABU8L622_9HYPH</name>
<evidence type="ECO:0000313" key="2">
    <source>
        <dbReference type="Proteomes" id="UP001387293"/>
    </source>
</evidence>
<dbReference type="Proteomes" id="UP001387293">
    <property type="component" value="Unassembled WGS sequence"/>
</dbReference>